<dbReference type="SUPFAM" id="SSF56112">
    <property type="entry name" value="Protein kinase-like (PK-like)"/>
    <property type="match status" value="1"/>
</dbReference>
<evidence type="ECO:0008006" key="3">
    <source>
        <dbReference type="Google" id="ProtNLM"/>
    </source>
</evidence>
<reference evidence="1 2" key="1">
    <citation type="journal article" date="2016" name="Genome Biol. Evol.">
        <title>Draft genome sequence of an aflatoxigenic Aspergillus species, A. bombycis.</title>
        <authorList>
            <person name="Moore G.G."/>
            <person name="Mack B.M."/>
            <person name="Beltz S.B."/>
            <person name="Gilbert M.K."/>
        </authorList>
    </citation>
    <scope>NUCLEOTIDE SEQUENCE [LARGE SCALE GENOMIC DNA]</scope>
    <source>
        <strain evidence="2">NRRL 26010</strain>
    </source>
</reference>
<gene>
    <name evidence="1" type="ORF">ABOM_003013</name>
</gene>
<keyword evidence="2" id="KW-1185">Reference proteome</keyword>
<dbReference type="AlphaFoldDB" id="A0A1F8AAV3"/>
<dbReference type="GeneID" id="34446403"/>
<name>A0A1F8AAV3_9EURO</name>
<dbReference type="Proteomes" id="UP000179179">
    <property type="component" value="Unassembled WGS sequence"/>
</dbReference>
<protein>
    <recommendedName>
        <fullName evidence="3">Protein kinase domain-containing protein</fullName>
    </recommendedName>
</protein>
<dbReference type="EMBL" id="LYCR01000013">
    <property type="protein sequence ID" value="OGM48836.1"/>
    <property type="molecule type" value="Genomic_DNA"/>
</dbReference>
<proteinExistence type="predicted"/>
<dbReference type="Pfam" id="PF06293">
    <property type="entry name" value="Kdo"/>
    <property type="match status" value="1"/>
</dbReference>
<dbReference type="STRING" id="109264.A0A1F8AAV3"/>
<dbReference type="RefSeq" id="XP_022392553.1">
    <property type="nucleotide sequence ID" value="XM_022530143.1"/>
</dbReference>
<sequence>MEIDLSAIEYVEHIRSSEWSCIFRTRWRDRDCILKVYHSIKPSHADPIDREVDIFKCESKAYIRLKARGLCDKGYIPDFYGLIKQINPVEWSPHLTKFLEDRLPPNAVLLEYVPDLQQIDLSTFSIDRIYRLRRILSEIHDAGVYHGDPYPRNIMVQQSSDRVLWIDFDRAQTFFQDSITDLQRQWLEGEIELVDYFVDALAADFKEGKLHRAWSAYYEGVYQGS</sequence>
<accession>A0A1F8AAV3</accession>
<dbReference type="InterPro" id="IPR011009">
    <property type="entry name" value="Kinase-like_dom_sf"/>
</dbReference>
<organism evidence="1 2">
    <name type="scientific">Aspergillus bombycis</name>
    <dbReference type="NCBI Taxonomy" id="109264"/>
    <lineage>
        <taxon>Eukaryota</taxon>
        <taxon>Fungi</taxon>
        <taxon>Dikarya</taxon>
        <taxon>Ascomycota</taxon>
        <taxon>Pezizomycotina</taxon>
        <taxon>Eurotiomycetes</taxon>
        <taxon>Eurotiomycetidae</taxon>
        <taxon>Eurotiales</taxon>
        <taxon>Aspergillaceae</taxon>
        <taxon>Aspergillus</taxon>
    </lineage>
</organism>
<evidence type="ECO:0000313" key="1">
    <source>
        <dbReference type="EMBL" id="OGM48836.1"/>
    </source>
</evidence>
<dbReference type="OrthoDB" id="4185642at2759"/>
<evidence type="ECO:0000313" key="2">
    <source>
        <dbReference type="Proteomes" id="UP000179179"/>
    </source>
</evidence>
<dbReference type="Gene3D" id="1.10.510.10">
    <property type="entry name" value="Transferase(Phosphotransferase) domain 1"/>
    <property type="match status" value="1"/>
</dbReference>
<comment type="caution">
    <text evidence="1">The sequence shown here is derived from an EMBL/GenBank/DDBJ whole genome shotgun (WGS) entry which is preliminary data.</text>
</comment>